<name>A0A2C9KNP1_BIOGL</name>
<dbReference type="InterPro" id="IPR043926">
    <property type="entry name" value="ABCG_dom"/>
</dbReference>
<dbReference type="AlphaFoldDB" id="A0A2C9KNP1"/>
<evidence type="ECO:0000256" key="1">
    <source>
        <dbReference type="ARBA" id="ARBA00004141"/>
    </source>
</evidence>
<dbReference type="InterPro" id="IPR050352">
    <property type="entry name" value="ABCG_transporters"/>
</dbReference>
<sequence length="244" mass="27012">MLFELSLLVITYSFHVAVLAGRKDSKGVSGHLLLDGQPLPHNVKCLMGYVVQDDVVMSTLSVRENLAFSAALRLPSSMTPLDRQSLINKIIRELGLDRCADTKVGDEFIPGVSGGERKRCSIGMELIISPPVLFLDEPTTGLDSSTASTILFYLKRISRNGRTIILSIHQPRYSIYSLFDSLMLLSQGRTVYHGPSHEALDFFATQGFLCEEHNNPPDFFLDVINGDLTTFGSEMCIDKEARPT</sequence>
<evidence type="ECO:0000256" key="2">
    <source>
        <dbReference type="ARBA" id="ARBA00005814"/>
    </source>
</evidence>
<reference evidence="9" key="1">
    <citation type="submission" date="2020-05" db="UniProtKB">
        <authorList>
            <consortium name="EnsemblMetazoa"/>
        </authorList>
    </citation>
    <scope>IDENTIFICATION</scope>
    <source>
        <strain evidence="9">BB02</strain>
    </source>
</reference>
<evidence type="ECO:0000256" key="5">
    <source>
        <dbReference type="ARBA" id="ARBA00022989"/>
    </source>
</evidence>
<dbReference type="InterPro" id="IPR027417">
    <property type="entry name" value="P-loop_NTPase"/>
</dbReference>
<dbReference type="GO" id="GO:0015562">
    <property type="term" value="F:efflux transmembrane transporter activity"/>
    <property type="evidence" value="ECO:0007669"/>
    <property type="project" value="UniProtKB-ARBA"/>
</dbReference>
<dbReference type="Proteomes" id="UP000076420">
    <property type="component" value="Unassembled WGS sequence"/>
</dbReference>
<evidence type="ECO:0000256" key="6">
    <source>
        <dbReference type="ARBA" id="ARBA00023136"/>
    </source>
</evidence>
<accession>A0A2C9KNP1</accession>
<dbReference type="GO" id="GO:0016887">
    <property type="term" value="F:ATP hydrolysis activity"/>
    <property type="evidence" value="ECO:0007669"/>
    <property type="project" value="InterPro"/>
</dbReference>
<feature type="chain" id="PRO_5012406470" description="ABC transporter domain-containing protein" evidence="7">
    <location>
        <begin position="21"/>
        <end position="244"/>
    </location>
</feature>
<keyword evidence="6" id="KW-0472">Membrane</keyword>
<dbReference type="GO" id="GO:0005524">
    <property type="term" value="F:ATP binding"/>
    <property type="evidence" value="ECO:0007669"/>
    <property type="project" value="InterPro"/>
</dbReference>
<dbReference type="VEuPathDB" id="VectorBase:BGLB021813"/>
<protein>
    <recommendedName>
        <fullName evidence="8">ABC transporter domain-containing protein</fullName>
    </recommendedName>
</protein>
<dbReference type="EnsemblMetazoa" id="BGLB021813-RA">
    <property type="protein sequence ID" value="BGLB021813-PA"/>
    <property type="gene ID" value="BGLB021813"/>
</dbReference>
<proteinExistence type="inferred from homology"/>
<evidence type="ECO:0000259" key="8">
    <source>
        <dbReference type="PROSITE" id="PS50893"/>
    </source>
</evidence>
<dbReference type="STRING" id="6526.A0A2C9KNP1"/>
<dbReference type="PANTHER" id="PTHR48041:SF116">
    <property type="entry name" value="PROTEIN BROWN"/>
    <property type="match status" value="1"/>
</dbReference>
<comment type="subcellular location">
    <subcellularLocation>
        <location evidence="1">Membrane</location>
        <topology evidence="1">Multi-pass membrane protein</topology>
    </subcellularLocation>
</comment>
<dbReference type="Gene3D" id="3.40.50.300">
    <property type="entry name" value="P-loop containing nucleotide triphosphate hydrolases"/>
    <property type="match status" value="1"/>
</dbReference>
<evidence type="ECO:0000256" key="4">
    <source>
        <dbReference type="ARBA" id="ARBA00022692"/>
    </source>
</evidence>
<dbReference type="GO" id="GO:0140359">
    <property type="term" value="F:ABC-type transporter activity"/>
    <property type="evidence" value="ECO:0007669"/>
    <property type="project" value="InterPro"/>
</dbReference>
<dbReference type="Pfam" id="PF19055">
    <property type="entry name" value="ABC2_membrane_7"/>
    <property type="match status" value="1"/>
</dbReference>
<evidence type="ECO:0000313" key="10">
    <source>
        <dbReference type="Proteomes" id="UP000076420"/>
    </source>
</evidence>
<keyword evidence="3" id="KW-0813">Transport</keyword>
<dbReference type="GO" id="GO:0008514">
    <property type="term" value="F:organic anion transmembrane transporter activity"/>
    <property type="evidence" value="ECO:0007669"/>
    <property type="project" value="UniProtKB-ARBA"/>
</dbReference>
<feature type="domain" description="ABC transporter" evidence="8">
    <location>
        <begin position="5"/>
        <end position="212"/>
    </location>
</feature>
<dbReference type="FunFam" id="3.40.50.300:FF:000622">
    <property type="entry name" value="ATP-binding cassette sub-family G member 2"/>
    <property type="match status" value="1"/>
</dbReference>
<evidence type="ECO:0000256" key="3">
    <source>
        <dbReference type="ARBA" id="ARBA00022448"/>
    </source>
</evidence>
<dbReference type="PANTHER" id="PTHR48041">
    <property type="entry name" value="ABC TRANSPORTER G FAMILY MEMBER 28"/>
    <property type="match status" value="1"/>
</dbReference>
<gene>
    <name evidence="9" type="primary">106051314</name>
</gene>
<dbReference type="PROSITE" id="PS50893">
    <property type="entry name" value="ABC_TRANSPORTER_2"/>
    <property type="match status" value="1"/>
</dbReference>
<dbReference type="SUPFAM" id="SSF52540">
    <property type="entry name" value="P-loop containing nucleoside triphosphate hydrolases"/>
    <property type="match status" value="1"/>
</dbReference>
<dbReference type="GO" id="GO:0016324">
    <property type="term" value="C:apical plasma membrane"/>
    <property type="evidence" value="ECO:0007669"/>
    <property type="project" value="UniProtKB-ARBA"/>
</dbReference>
<keyword evidence="7" id="KW-0732">Signal</keyword>
<dbReference type="VEuPathDB" id="VectorBase:BGLAX_028700"/>
<keyword evidence="4" id="KW-0812">Transmembrane</keyword>
<organism evidence="9 10">
    <name type="scientific">Biomphalaria glabrata</name>
    <name type="common">Bloodfluke planorb</name>
    <name type="synonym">Freshwater snail</name>
    <dbReference type="NCBI Taxonomy" id="6526"/>
    <lineage>
        <taxon>Eukaryota</taxon>
        <taxon>Metazoa</taxon>
        <taxon>Spiralia</taxon>
        <taxon>Lophotrochozoa</taxon>
        <taxon>Mollusca</taxon>
        <taxon>Gastropoda</taxon>
        <taxon>Heterobranchia</taxon>
        <taxon>Euthyneura</taxon>
        <taxon>Panpulmonata</taxon>
        <taxon>Hygrophila</taxon>
        <taxon>Lymnaeoidea</taxon>
        <taxon>Planorbidae</taxon>
        <taxon>Biomphalaria</taxon>
    </lineage>
</organism>
<feature type="signal peptide" evidence="7">
    <location>
        <begin position="1"/>
        <end position="20"/>
    </location>
</feature>
<dbReference type="InterPro" id="IPR003439">
    <property type="entry name" value="ABC_transporter-like_ATP-bd"/>
</dbReference>
<keyword evidence="5" id="KW-1133">Transmembrane helix</keyword>
<evidence type="ECO:0000313" key="9">
    <source>
        <dbReference type="EnsemblMetazoa" id="BGLB021813-PA"/>
    </source>
</evidence>
<dbReference type="KEGG" id="bgt:106051314"/>
<evidence type="ECO:0000256" key="7">
    <source>
        <dbReference type="SAM" id="SignalP"/>
    </source>
</evidence>
<dbReference type="Pfam" id="PF00005">
    <property type="entry name" value="ABC_tran"/>
    <property type="match status" value="1"/>
</dbReference>
<comment type="similarity">
    <text evidence="2">Belongs to the ABC transporter superfamily. ABCG family. Eye pigment precursor importer (TC 3.A.1.204) subfamily.</text>
</comment>